<name>A0A2C6KFT0_9APIC</name>
<evidence type="ECO:0000256" key="3">
    <source>
        <dbReference type="SAM" id="MobiDB-lite"/>
    </source>
</evidence>
<dbReference type="SMART" id="SM00360">
    <property type="entry name" value="RRM"/>
    <property type="match status" value="1"/>
</dbReference>
<protein>
    <submittedName>
        <fullName evidence="5">Peptidyl-prolyl cis-trans isomerase e</fullName>
    </submittedName>
</protein>
<keyword evidence="1 2" id="KW-0694">RNA-binding</keyword>
<dbReference type="AlphaFoldDB" id="A0A2C6KFT0"/>
<dbReference type="PANTHER" id="PTHR48037:SF1">
    <property type="entry name" value="RRM DOMAIN-CONTAINING PROTEIN"/>
    <property type="match status" value="1"/>
</dbReference>
<dbReference type="InterPro" id="IPR000504">
    <property type="entry name" value="RRM_dom"/>
</dbReference>
<evidence type="ECO:0000256" key="2">
    <source>
        <dbReference type="PROSITE-ProRule" id="PRU00176"/>
    </source>
</evidence>
<dbReference type="Proteomes" id="UP000221165">
    <property type="component" value="Unassembled WGS sequence"/>
</dbReference>
<dbReference type="VEuPathDB" id="ToxoDB:CSUI_009799"/>
<dbReference type="InterPro" id="IPR034168">
    <property type="entry name" value="PPIE_RRM"/>
</dbReference>
<dbReference type="CDD" id="cd12347">
    <property type="entry name" value="RRM_PPIE"/>
    <property type="match status" value="1"/>
</dbReference>
<dbReference type="PANTHER" id="PTHR48037">
    <property type="entry name" value="ATPASE E1"/>
    <property type="match status" value="1"/>
</dbReference>
<organism evidence="5 6">
    <name type="scientific">Cystoisospora suis</name>
    <dbReference type="NCBI Taxonomy" id="483139"/>
    <lineage>
        <taxon>Eukaryota</taxon>
        <taxon>Sar</taxon>
        <taxon>Alveolata</taxon>
        <taxon>Apicomplexa</taxon>
        <taxon>Conoidasida</taxon>
        <taxon>Coccidia</taxon>
        <taxon>Eucoccidiorida</taxon>
        <taxon>Eimeriorina</taxon>
        <taxon>Sarcocystidae</taxon>
        <taxon>Cystoisospora</taxon>
    </lineage>
</organism>
<dbReference type="GO" id="GO:0003723">
    <property type="term" value="F:RNA binding"/>
    <property type="evidence" value="ECO:0007669"/>
    <property type="project" value="UniProtKB-UniRule"/>
</dbReference>
<evidence type="ECO:0000259" key="4">
    <source>
        <dbReference type="PROSITE" id="PS50102"/>
    </source>
</evidence>
<reference evidence="5 6" key="1">
    <citation type="journal article" date="2017" name="Int. J. Parasitol.">
        <title>The genome of the protozoan parasite Cystoisospora suis and a reverse vaccinology approach to identify vaccine candidates.</title>
        <authorList>
            <person name="Palmieri N."/>
            <person name="Shrestha A."/>
            <person name="Ruttkowski B."/>
            <person name="Beck T."/>
            <person name="Vogl C."/>
            <person name="Tomley F."/>
            <person name="Blake D.P."/>
            <person name="Joachim A."/>
        </authorList>
    </citation>
    <scope>NUCLEOTIDE SEQUENCE [LARGE SCALE GENOMIC DNA]</scope>
    <source>
        <strain evidence="5 6">Wien I</strain>
    </source>
</reference>
<feature type="region of interest" description="Disordered" evidence="3">
    <location>
        <begin position="181"/>
        <end position="203"/>
    </location>
</feature>
<dbReference type="GeneID" id="94433119"/>
<dbReference type="OrthoDB" id="193499at2759"/>
<accession>A0A2C6KFT0</accession>
<dbReference type="SUPFAM" id="SSF54928">
    <property type="entry name" value="RNA-binding domain, RBD"/>
    <property type="match status" value="1"/>
</dbReference>
<dbReference type="InterPro" id="IPR035979">
    <property type="entry name" value="RBD_domain_sf"/>
</dbReference>
<dbReference type="Pfam" id="PF00076">
    <property type="entry name" value="RRM_1"/>
    <property type="match status" value="1"/>
</dbReference>
<sequence>MPAVSKQNTCTQNRRWTASRFAYFSPILLFDDLHTFPGSDFMQTSPSSYTCVLGMLPLPGQQSLLSNTGEERLKRTLYVGGLAEQVEEEVLRAAFLPFGDIKQLEIPKDKATGLHRGFGFIEFEEEDDAKEAMENMDNAELYGRTLRVNFSRSGGFAPGSRNKAIWSDDFFFRQEMKSQGMEITQNLDKSPELPAADSTESRQ</sequence>
<keyword evidence="5" id="KW-0413">Isomerase</keyword>
<dbReference type="RefSeq" id="XP_067918116.1">
    <property type="nucleotide sequence ID" value="XM_068069908.1"/>
</dbReference>
<dbReference type="InterPro" id="IPR012677">
    <property type="entry name" value="Nucleotide-bd_a/b_plait_sf"/>
</dbReference>
<dbReference type="EMBL" id="MIGC01006047">
    <property type="protein sequence ID" value="PHJ16387.1"/>
    <property type="molecule type" value="Genomic_DNA"/>
</dbReference>
<keyword evidence="6" id="KW-1185">Reference proteome</keyword>
<evidence type="ECO:0000313" key="5">
    <source>
        <dbReference type="EMBL" id="PHJ16387.1"/>
    </source>
</evidence>
<evidence type="ECO:0000313" key="6">
    <source>
        <dbReference type="Proteomes" id="UP000221165"/>
    </source>
</evidence>
<feature type="domain" description="RRM" evidence="4">
    <location>
        <begin position="75"/>
        <end position="153"/>
    </location>
</feature>
<dbReference type="GO" id="GO:0016853">
    <property type="term" value="F:isomerase activity"/>
    <property type="evidence" value="ECO:0007669"/>
    <property type="project" value="UniProtKB-KW"/>
</dbReference>
<comment type="caution">
    <text evidence="5">The sequence shown here is derived from an EMBL/GenBank/DDBJ whole genome shotgun (WGS) entry which is preliminary data.</text>
</comment>
<dbReference type="PROSITE" id="PS50102">
    <property type="entry name" value="RRM"/>
    <property type="match status" value="1"/>
</dbReference>
<evidence type="ECO:0000256" key="1">
    <source>
        <dbReference type="ARBA" id="ARBA00022884"/>
    </source>
</evidence>
<gene>
    <name evidence="5" type="ORF">CSUI_009799</name>
</gene>
<dbReference type="Gene3D" id="3.30.70.330">
    <property type="match status" value="1"/>
</dbReference>
<proteinExistence type="predicted"/>